<gene>
    <name evidence="1" type="ORF">L6452_06033</name>
</gene>
<name>A0ACB9EIA6_ARCLA</name>
<dbReference type="EMBL" id="CM042048">
    <property type="protein sequence ID" value="KAI3758470.1"/>
    <property type="molecule type" value="Genomic_DNA"/>
</dbReference>
<accession>A0ACB9EIA6</accession>
<evidence type="ECO:0000313" key="1">
    <source>
        <dbReference type="EMBL" id="KAI3758470.1"/>
    </source>
</evidence>
<comment type="caution">
    <text evidence="1">The sequence shown here is derived from an EMBL/GenBank/DDBJ whole genome shotgun (WGS) entry which is preliminary data.</text>
</comment>
<organism evidence="1 2">
    <name type="scientific">Arctium lappa</name>
    <name type="common">Greater burdock</name>
    <name type="synonym">Lappa major</name>
    <dbReference type="NCBI Taxonomy" id="4217"/>
    <lineage>
        <taxon>Eukaryota</taxon>
        <taxon>Viridiplantae</taxon>
        <taxon>Streptophyta</taxon>
        <taxon>Embryophyta</taxon>
        <taxon>Tracheophyta</taxon>
        <taxon>Spermatophyta</taxon>
        <taxon>Magnoliopsida</taxon>
        <taxon>eudicotyledons</taxon>
        <taxon>Gunneridae</taxon>
        <taxon>Pentapetalae</taxon>
        <taxon>asterids</taxon>
        <taxon>campanulids</taxon>
        <taxon>Asterales</taxon>
        <taxon>Asteraceae</taxon>
        <taxon>Carduoideae</taxon>
        <taxon>Cardueae</taxon>
        <taxon>Arctiinae</taxon>
        <taxon>Arctium</taxon>
    </lineage>
</organism>
<proteinExistence type="predicted"/>
<protein>
    <submittedName>
        <fullName evidence="1">Uncharacterized protein</fullName>
    </submittedName>
</protein>
<reference evidence="2" key="1">
    <citation type="journal article" date="2022" name="Mol. Ecol. Resour.">
        <title>The genomes of chicory, endive, great burdock and yacon provide insights into Asteraceae palaeo-polyploidization history and plant inulin production.</title>
        <authorList>
            <person name="Fan W."/>
            <person name="Wang S."/>
            <person name="Wang H."/>
            <person name="Wang A."/>
            <person name="Jiang F."/>
            <person name="Liu H."/>
            <person name="Zhao H."/>
            <person name="Xu D."/>
            <person name="Zhang Y."/>
        </authorList>
    </citation>
    <scope>NUCLEOTIDE SEQUENCE [LARGE SCALE GENOMIC DNA]</scope>
    <source>
        <strain evidence="2">cv. Niubang</strain>
    </source>
</reference>
<dbReference type="Proteomes" id="UP001055879">
    <property type="component" value="Linkage Group LG02"/>
</dbReference>
<sequence>MLAGCVVLCPSNSDHDNPKDRSMRSEFDQISNRYKKKFMLSIIRCKSQKPLLCEQKLLAVQLHHVKSEEVPAEPVTSSGEKSK</sequence>
<keyword evidence="2" id="KW-1185">Reference proteome</keyword>
<reference evidence="1 2" key="2">
    <citation type="journal article" date="2022" name="Mol. Ecol. Resour.">
        <title>The genomes of chicory, endive, great burdock and yacon provide insights into Asteraceae paleo-polyploidization history and plant inulin production.</title>
        <authorList>
            <person name="Fan W."/>
            <person name="Wang S."/>
            <person name="Wang H."/>
            <person name="Wang A."/>
            <person name="Jiang F."/>
            <person name="Liu H."/>
            <person name="Zhao H."/>
            <person name="Xu D."/>
            <person name="Zhang Y."/>
        </authorList>
    </citation>
    <scope>NUCLEOTIDE SEQUENCE [LARGE SCALE GENOMIC DNA]</scope>
    <source>
        <strain evidence="2">cv. Niubang</strain>
    </source>
</reference>
<evidence type="ECO:0000313" key="2">
    <source>
        <dbReference type="Proteomes" id="UP001055879"/>
    </source>
</evidence>